<dbReference type="AlphaFoldDB" id="A0A9X4GXG5"/>
<name>A0A9X4GXG5_9FIRM</name>
<dbReference type="InterPro" id="IPR042099">
    <property type="entry name" value="ANL_N_sf"/>
</dbReference>
<dbReference type="SUPFAM" id="SSF56801">
    <property type="entry name" value="Acetyl-CoA synthetase-like"/>
    <property type="match status" value="1"/>
</dbReference>
<sequence length="458" mass="54117">MPGQSLKIFIKKYSKIENLVRNLINIAPLSIRFGKDFWDWYAFFEVTESWSQEQILEYQLEALKLLLNELVQNSEFYRDRLSGLNINQLDSIDKFRSIVPDLSREEFRNNFNYILSKSANKKAIIKSQTSGTTGMALQFYHLKKDNAREWAAICHQWKRVGYDPVKSRRAEFRGLTQNNKIIDFFPEQNMIRVSILHLKHEYLKYISSEIIKNEVDYYHGYPSAIYLLAKEICDYSINFPQPKAILLASEMVHKWQLSQIQEAFPNTKIFSHYGCAERTVLAGWCEYRQEYHIFPQYSLVEIDEHTYEIIGTNLFNTINGFVRYRMTDAVLESDFDICPDCHRPYTPRLIKLGGRAEDFLYSPENGWIAPAIVTYPLKGLKSIREIQFFQKERNEILIRYTISLSNEFLLKNDLEQIETGLYYLFGKNMILRFEQVDDFARGSSGKFKWIICELDRYI</sequence>
<proteinExistence type="predicted"/>
<evidence type="ECO:0000313" key="1">
    <source>
        <dbReference type="EMBL" id="MDF9406785.1"/>
    </source>
</evidence>
<reference evidence="1" key="1">
    <citation type="submission" date="2022-02" db="EMBL/GenBank/DDBJ databases">
        <authorList>
            <person name="Leng L."/>
        </authorList>
    </citation>
    <scope>NUCLEOTIDE SEQUENCE</scope>
    <source>
        <strain evidence="1">JI</strain>
    </source>
</reference>
<organism evidence="1 2">
    <name type="scientific">Pelotomaculum isophthalicicum JI</name>
    <dbReference type="NCBI Taxonomy" id="947010"/>
    <lineage>
        <taxon>Bacteria</taxon>
        <taxon>Bacillati</taxon>
        <taxon>Bacillota</taxon>
        <taxon>Clostridia</taxon>
        <taxon>Eubacteriales</taxon>
        <taxon>Desulfotomaculaceae</taxon>
        <taxon>Pelotomaculum</taxon>
    </lineage>
</organism>
<evidence type="ECO:0008006" key="3">
    <source>
        <dbReference type="Google" id="ProtNLM"/>
    </source>
</evidence>
<dbReference type="EMBL" id="JAKOAV010000001">
    <property type="protein sequence ID" value="MDF9406785.1"/>
    <property type="molecule type" value="Genomic_DNA"/>
</dbReference>
<gene>
    <name evidence="1" type="ORF">L7E55_00170</name>
</gene>
<keyword evidence="2" id="KW-1185">Reference proteome</keyword>
<dbReference type="RefSeq" id="WP_277441930.1">
    <property type="nucleotide sequence ID" value="NZ_JAKOAV010000001.1"/>
</dbReference>
<dbReference type="Gene3D" id="3.40.50.12780">
    <property type="entry name" value="N-terminal domain of ligase-like"/>
    <property type="match status" value="1"/>
</dbReference>
<comment type="caution">
    <text evidence="1">The sequence shown here is derived from an EMBL/GenBank/DDBJ whole genome shotgun (WGS) entry which is preliminary data.</text>
</comment>
<evidence type="ECO:0000313" key="2">
    <source>
        <dbReference type="Proteomes" id="UP001154312"/>
    </source>
</evidence>
<protein>
    <recommendedName>
        <fullName evidence="3">Phenylacetate--CoA ligase family protein</fullName>
    </recommendedName>
</protein>
<dbReference type="PANTHER" id="PTHR36932">
    <property type="entry name" value="CAPSULAR POLYSACCHARIDE BIOSYNTHESIS PROTEIN"/>
    <property type="match status" value="1"/>
</dbReference>
<dbReference type="PANTHER" id="PTHR36932:SF1">
    <property type="entry name" value="CAPSULAR POLYSACCHARIDE BIOSYNTHESIS PROTEIN"/>
    <property type="match status" value="1"/>
</dbReference>
<dbReference type="Proteomes" id="UP001154312">
    <property type="component" value="Unassembled WGS sequence"/>
</dbReference>
<dbReference type="InterPro" id="IPR053158">
    <property type="entry name" value="CapK_Type1_Caps_Biosynth"/>
</dbReference>
<accession>A0A9X4GXG5</accession>